<evidence type="ECO:0000313" key="3">
    <source>
        <dbReference type="Proteomes" id="UP000830835"/>
    </source>
</evidence>
<keyword evidence="3" id="KW-1185">Reference proteome</keyword>
<dbReference type="CDD" id="cd02933">
    <property type="entry name" value="OYE_like_FMN"/>
    <property type="match status" value="1"/>
</dbReference>
<accession>A0ABT0C7K4</accession>
<dbReference type="Gene3D" id="3.20.20.70">
    <property type="entry name" value="Aldolase class I"/>
    <property type="match status" value="1"/>
</dbReference>
<dbReference type="Pfam" id="PF00724">
    <property type="entry name" value="Oxidored_FMN"/>
    <property type="match status" value="1"/>
</dbReference>
<dbReference type="Proteomes" id="UP000830835">
    <property type="component" value="Unassembled WGS sequence"/>
</dbReference>
<dbReference type="RefSeq" id="WP_244348895.1">
    <property type="nucleotide sequence ID" value="NZ_JAFIRA010000003.1"/>
</dbReference>
<evidence type="ECO:0000259" key="1">
    <source>
        <dbReference type="Pfam" id="PF00724"/>
    </source>
</evidence>
<dbReference type="EMBL" id="JAFIRA010000003">
    <property type="protein sequence ID" value="MCJ2541736.1"/>
    <property type="molecule type" value="Genomic_DNA"/>
</dbReference>
<dbReference type="PANTHER" id="PTHR22893:SF98">
    <property type="entry name" value="OXIDOREDUCTASE"/>
    <property type="match status" value="1"/>
</dbReference>
<dbReference type="SUPFAM" id="SSF51395">
    <property type="entry name" value="FMN-linked oxidoreductases"/>
    <property type="match status" value="1"/>
</dbReference>
<sequence>MVTPDLFTPFQMGAVPLPNRIVMAALTRCRAGAGNVPTSLNALYYSQRASAGLIIAEATQVSPQGVGYPRTPGIYSDAQVAGWQQVTTAVHQAGGRIFLQLWHVGRLSHPLLQEQGQLPVAPSAIAATGHVTLADGSQHPYVTPRPLETEEIAQLILDFRKGAENARRAGFDGIELHAAFGYLFDQFLQDNSNHRTDLYGGSLENRARFLLEVTEAVIGVWGAGRVGIKLSPSNTYHNMADSDPIRTFSYVVEQLNHFPLSHLQIMETGESDLRHGGTLIPTAIFRPLYRGNLMVNGGYDYEKANQVLARQGADLVSFGRLFIANPDLPQRFAQGSQLNPVDRSTYYTEGPKGYIDYPTLNPTKAAAAFGA</sequence>
<reference evidence="2" key="1">
    <citation type="submission" date="2021-02" db="EMBL/GenBank/DDBJ databases">
        <title>The CRISPR/cas machinery reduction and long-range gene transfer in the hot spring cyanobacterium Synechococcus.</title>
        <authorList>
            <person name="Dvorak P."/>
            <person name="Jahodarova E."/>
            <person name="Hasler P."/>
            <person name="Poulickova A."/>
        </authorList>
    </citation>
    <scope>NUCLEOTIDE SEQUENCE</scope>
    <source>
        <strain evidence="2">Rupite</strain>
    </source>
</reference>
<name>A0ABT0C7K4_THEVL</name>
<evidence type="ECO:0000313" key="2">
    <source>
        <dbReference type="EMBL" id="MCJ2541736.1"/>
    </source>
</evidence>
<dbReference type="InterPro" id="IPR001155">
    <property type="entry name" value="OxRdtase_FMN_N"/>
</dbReference>
<protein>
    <submittedName>
        <fullName evidence="2">Alkene reductase</fullName>
    </submittedName>
</protein>
<proteinExistence type="predicted"/>
<feature type="domain" description="NADH:flavin oxidoreductase/NADH oxidase N-terminal" evidence="1">
    <location>
        <begin position="5"/>
        <end position="338"/>
    </location>
</feature>
<organism evidence="2 3">
    <name type="scientific">Thermostichus vulcanus str. 'Rupite'</name>
    <dbReference type="NCBI Taxonomy" id="2813851"/>
    <lineage>
        <taxon>Bacteria</taxon>
        <taxon>Bacillati</taxon>
        <taxon>Cyanobacteriota</taxon>
        <taxon>Cyanophyceae</taxon>
        <taxon>Thermostichales</taxon>
        <taxon>Thermostichaceae</taxon>
        <taxon>Thermostichus</taxon>
    </lineage>
</organism>
<dbReference type="PANTHER" id="PTHR22893">
    <property type="entry name" value="NADH OXIDOREDUCTASE-RELATED"/>
    <property type="match status" value="1"/>
</dbReference>
<dbReference type="InterPro" id="IPR045247">
    <property type="entry name" value="Oye-like"/>
</dbReference>
<gene>
    <name evidence="2" type="ORF">JX360_02260</name>
</gene>
<dbReference type="InterPro" id="IPR013785">
    <property type="entry name" value="Aldolase_TIM"/>
</dbReference>
<comment type="caution">
    <text evidence="2">The sequence shown here is derived from an EMBL/GenBank/DDBJ whole genome shotgun (WGS) entry which is preliminary data.</text>
</comment>